<protein>
    <recommendedName>
        <fullName evidence="3">DUF4190 domain-containing protein</fullName>
    </recommendedName>
</protein>
<accession>A0A1Q4V1I2</accession>
<sequence length="148" mass="14792">MPPPPTGPEGPGQQYPHGYPGYPGAAMPQPPYPNGPGFGWGGMPQPPRDGMGVASLVLGIISVVIFCLWPVALITGALAVIFGAIARSRASKGLASNPGQALAGLICGAVGAALAAGLLVLLIVAPGNWPDSLYDDNGSPSLALSSLR</sequence>
<feature type="domain" description="DUF4190" evidence="3">
    <location>
        <begin position="51"/>
        <end position="115"/>
    </location>
</feature>
<proteinExistence type="predicted"/>
<feature type="transmembrane region" description="Helical" evidence="2">
    <location>
        <begin position="102"/>
        <end position="125"/>
    </location>
</feature>
<gene>
    <name evidence="4" type="ORF">AB852_29485</name>
</gene>
<dbReference type="EMBL" id="LFBV01000009">
    <property type="protein sequence ID" value="OKH91742.1"/>
    <property type="molecule type" value="Genomic_DNA"/>
</dbReference>
<keyword evidence="2" id="KW-0812">Transmembrane</keyword>
<comment type="caution">
    <text evidence="4">The sequence shown here is derived from an EMBL/GenBank/DDBJ whole genome shotgun (WGS) entry which is preliminary data.</text>
</comment>
<feature type="transmembrane region" description="Helical" evidence="2">
    <location>
        <begin position="53"/>
        <end position="82"/>
    </location>
</feature>
<evidence type="ECO:0000259" key="3">
    <source>
        <dbReference type="Pfam" id="PF13828"/>
    </source>
</evidence>
<keyword evidence="2" id="KW-1133">Transmembrane helix</keyword>
<dbReference type="Pfam" id="PF13828">
    <property type="entry name" value="DUF4190"/>
    <property type="match status" value="1"/>
</dbReference>
<keyword evidence="5" id="KW-1185">Reference proteome</keyword>
<name>A0A1Q4V1I2_9ACTN</name>
<evidence type="ECO:0000256" key="1">
    <source>
        <dbReference type="SAM" id="MobiDB-lite"/>
    </source>
</evidence>
<evidence type="ECO:0000313" key="4">
    <source>
        <dbReference type="EMBL" id="OKH91742.1"/>
    </source>
</evidence>
<dbReference type="AlphaFoldDB" id="A0A1Q4V1I2"/>
<feature type="compositionally biased region" description="Low complexity" evidence="1">
    <location>
        <begin position="11"/>
        <end position="20"/>
    </location>
</feature>
<organism evidence="4 5">
    <name type="scientific">Streptomyces uncialis</name>
    <dbReference type="NCBI Taxonomy" id="1048205"/>
    <lineage>
        <taxon>Bacteria</taxon>
        <taxon>Bacillati</taxon>
        <taxon>Actinomycetota</taxon>
        <taxon>Actinomycetes</taxon>
        <taxon>Kitasatosporales</taxon>
        <taxon>Streptomycetaceae</taxon>
        <taxon>Streptomyces</taxon>
    </lineage>
</organism>
<dbReference type="InterPro" id="IPR025241">
    <property type="entry name" value="DUF4190"/>
</dbReference>
<evidence type="ECO:0000256" key="2">
    <source>
        <dbReference type="SAM" id="Phobius"/>
    </source>
</evidence>
<evidence type="ECO:0000313" key="5">
    <source>
        <dbReference type="Proteomes" id="UP000186455"/>
    </source>
</evidence>
<keyword evidence="2" id="KW-0472">Membrane</keyword>
<dbReference type="STRING" id="1048205.AB852_29485"/>
<feature type="region of interest" description="Disordered" evidence="1">
    <location>
        <begin position="1"/>
        <end position="20"/>
    </location>
</feature>
<reference evidence="4 5" key="1">
    <citation type="submission" date="2015-06" db="EMBL/GenBank/DDBJ databases">
        <title>Cloning and characterization of the uncialamcin biosynthetic gene cluster.</title>
        <authorList>
            <person name="Yan X."/>
            <person name="Huang T."/>
            <person name="Ge H."/>
            <person name="Shen B."/>
        </authorList>
    </citation>
    <scope>NUCLEOTIDE SEQUENCE [LARGE SCALE GENOMIC DNA]</scope>
    <source>
        <strain evidence="4 5">DCA2648</strain>
    </source>
</reference>
<dbReference type="Proteomes" id="UP000186455">
    <property type="component" value="Unassembled WGS sequence"/>
</dbReference>